<sequence>MSKTVNFSEKLEPMAERIGEHAKSALENPETRHLEEREVIKRSIQSIANEISATTAPSPTESAMKTESNLPSYMADDDEGDAAKEVERLIDEAVNNGMEKALRLAKKSSPFVEDAFHDALVDKLMPEFKKRGIIK</sequence>
<proteinExistence type="predicted"/>
<feature type="compositionally biased region" description="Basic and acidic residues" evidence="1">
    <location>
        <begin position="9"/>
        <end position="35"/>
    </location>
</feature>
<feature type="compositionally biased region" description="Polar residues" evidence="1">
    <location>
        <begin position="51"/>
        <end position="71"/>
    </location>
</feature>
<name>A0A0G1N104_9BACT</name>
<protein>
    <submittedName>
        <fullName evidence="2">Uncharacterized protein</fullName>
    </submittedName>
</protein>
<evidence type="ECO:0000313" key="2">
    <source>
        <dbReference type="EMBL" id="KKU14301.1"/>
    </source>
</evidence>
<evidence type="ECO:0000313" key="3">
    <source>
        <dbReference type="Proteomes" id="UP000034727"/>
    </source>
</evidence>
<organism evidence="2 3">
    <name type="scientific">Candidatus Jorgensenbacteria bacterium GW2011_GWA2_45_9</name>
    <dbReference type="NCBI Taxonomy" id="1618663"/>
    <lineage>
        <taxon>Bacteria</taxon>
        <taxon>Candidatus Joergenseniibacteriota</taxon>
    </lineage>
</organism>
<evidence type="ECO:0000256" key="1">
    <source>
        <dbReference type="SAM" id="MobiDB-lite"/>
    </source>
</evidence>
<dbReference type="AlphaFoldDB" id="A0A0G1N104"/>
<comment type="caution">
    <text evidence="2">The sequence shown here is derived from an EMBL/GenBank/DDBJ whole genome shotgun (WGS) entry which is preliminary data.</text>
</comment>
<feature type="region of interest" description="Disordered" evidence="1">
    <location>
        <begin position="1"/>
        <end position="35"/>
    </location>
</feature>
<gene>
    <name evidence="2" type="ORF">UX22_C0029G0007</name>
</gene>
<accession>A0A0G1N104</accession>
<reference evidence="2 3" key="1">
    <citation type="journal article" date="2015" name="Nature">
        <title>rRNA introns, odd ribosomes, and small enigmatic genomes across a large radiation of phyla.</title>
        <authorList>
            <person name="Brown C.T."/>
            <person name="Hug L.A."/>
            <person name="Thomas B.C."/>
            <person name="Sharon I."/>
            <person name="Castelle C.J."/>
            <person name="Singh A."/>
            <person name="Wilkins M.J."/>
            <person name="Williams K.H."/>
            <person name="Banfield J.F."/>
        </authorList>
    </citation>
    <scope>NUCLEOTIDE SEQUENCE [LARGE SCALE GENOMIC DNA]</scope>
</reference>
<dbReference type="EMBL" id="LCLJ01000029">
    <property type="protein sequence ID" value="KKU14301.1"/>
    <property type="molecule type" value="Genomic_DNA"/>
</dbReference>
<dbReference type="Proteomes" id="UP000034727">
    <property type="component" value="Unassembled WGS sequence"/>
</dbReference>
<feature type="region of interest" description="Disordered" evidence="1">
    <location>
        <begin position="51"/>
        <end position="77"/>
    </location>
</feature>